<evidence type="ECO:0000313" key="2">
    <source>
        <dbReference type="EMBL" id="PUE67445.1"/>
    </source>
</evidence>
<organism evidence="2 3">
    <name type="scientific">Arcobacter lacus</name>
    <dbReference type="NCBI Taxonomy" id="1912876"/>
    <lineage>
        <taxon>Bacteria</taxon>
        <taxon>Pseudomonadati</taxon>
        <taxon>Campylobacterota</taxon>
        <taxon>Epsilonproteobacteria</taxon>
        <taxon>Campylobacterales</taxon>
        <taxon>Arcobacteraceae</taxon>
        <taxon>Arcobacter</taxon>
    </lineage>
</organism>
<dbReference type="SUPFAM" id="SSF160387">
    <property type="entry name" value="NosL/MerB-like"/>
    <property type="match status" value="1"/>
</dbReference>
<dbReference type="RefSeq" id="WP_108526741.1">
    <property type="nucleotide sequence ID" value="NZ_MUXF01000001.1"/>
</dbReference>
<evidence type="ECO:0000256" key="1">
    <source>
        <dbReference type="SAM" id="SignalP"/>
    </source>
</evidence>
<proteinExistence type="predicted"/>
<dbReference type="PANTHER" id="PTHR41247">
    <property type="entry name" value="HTH-TYPE TRANSCRIPTIONAL REPRESSOR YCNK"/>
    <property type="match status" value="1"/>
</dbReference>
<reference evidence="2 3" key="1">
    <citation type="submission" date="2017-02" db="EMBL/GenBank/DDBJ databases">
        <title>Arcobacter lacus sp. nov., a new species isolated from reclaimed water.</title>
        <authorList>
            <person name="Figueras M.J."/>
            <person name="Perez-Cataluna A."/>
            <person name="Salas-Masso N."/>
        </authorList>
    </citation>
    <scope>NUCLEOTIDE SEQUENCE [LARGE SCALE GENOMIC DNA]</scope>
    <source>
        <strain evidence="2 3">RW43-9</strain>
    </source>
</reference>
<dbReference type="PANTHER" id="PTHR41247:SF1">
    <property type="entry name" value="HTH-TYPE TRANSCRIPTIONAL REPRESSOR YCNK"/>
    <property type="match status" value="1"/>
</dbReference>
<evidence type="ECO:0000313" key="3">
    <source>
        <dbReference type="Proteomes" id="UP000251311"/>
    </source>
</evidence>
<name>A0ABX5JJ96_9BACT</name>
<dbReference type="Proteomes" id="UP000251311">
    <property type="component" value="Unassembled WGS sequence"/>
</dbReference>
<keyword evidence="1" id="KW-0732">Signal</keyword>
<comment type="caution">
    <text evidence="2">The sequence shown here is derived from an EMBL/GenBank/DDBJ whole genome shotgun (WGS) entry which is preliminary data.</text>
</comment>
<accession>A0ABX5JJ96</accession>
<sequence>MKKSILFMFVASLFTSLNAHDMMSHSTHMEETSKKIDVKQTLVAKKGKKIFEEMCDKNQIKDFNSQDEAKDFLTKNSICKNLDEDKIEAVTLYLSNPILANDKSQIIDVPKDAKCPVCGMYVSKYPKWVAKISAKDENSYYFDGVKDMLKFYFNPSKYSKNEVTINEITVTDYYSLESINAKNAYFVTDSNVYGPMGKEIIPFKDENQAKKFMQDHSGKKVLKFEELDKTIIE</sequence>
<protein>
    <recommendedName>
        <fullName evidence="4">NosL domain-containing protein</fullName>
    </recommendedName>
</protein>
<dbReference type="Gene3D" id="3.30.70.2050">
    <property type="match status" value="1"/>
</dbReference>
<feature type="signal peptide" evidence="1">
    <location>
        <begin position="1"/>
        <end position="19"/>
    </location>
</feature>
<gene>
    <name evidence="2" type="ORF">B0175_00230</name>
</gene>
<feature type="chain" id="PRO_5046444151" description="NosL domain-containing protein" evidence="1">
    <location>
        <begin position="20"/>
        <end position="233"/>
    </location>
</feature>
<dbReference type="InterPro" id="IPR008719">
    <property type="entry name" value="N2O_reductase_NosL"/>
</dbReference>
<dbReference type="EMBL" id="MUXF01000001">
    <property type="protein sequence ID" value="PUE67445.1"/>
    <property type="molecule type" value="Genomic_DNA"/>
</dbReference>
<dbReference type="Pfam" id="PF05573">
    <property type="entry name" value="NosL"/>
    <property type="match status" value="1"/>
</dbReference>
<keyword evidence="3" id="KW-1185">Reference proteome</keyword>
<evidence type="ECO:0008006" key="4">
    <source>
        <dbReference type="Google" id="ProtNLM"/>
    </source>
</evidence>